<evidence type="ECO:0000256" key="4">
    <source>
        <dbReference type="ARBA" id="ARBA00023065"/>
    </source>
</evidence>
<evidence type="ECO:0000256" key="2">
    <source>
        <dbReference type="ARBA" id="ARBA00022448"/>
    </source>
</evidence>
<keyword evidence="4 7" id="KW-0406">Ion transport</keyword>
<evidence type="ECO:0000256" key="3">
    <source>
        <dbReference type="ARBA" id="ARBA00022781"/>
    </source>
</evidence>
<dbReference type="Pfam" id="PF00213">
    <property type="entry name" value="OSCP"/>
    <property type="match status" value="1"/>
</dbReference>
<sequence length="176" mass="20531">MINMERENIKSSSLRLFVTTFYNSLESSEIAEKIYYELNQLKDNLLEVMDEEGNTAVVENKLRIAVQFLSERTLEFLSNIDTASYIDAINQFNELHKEDREPVNVTITSAVALKQKQKDRIIKAFRKKVENHHLYVKEVVDESVLGGVKLESDNYSFDNTLQTKITEMRKYLLEDQ</sequence>
<evidence type="ECO:0000256" key="6">
    <source>
        <dbReference type="ARBA" id="ARBA00023310"/>
    </source>
</evidence>
<evidence type="ECO:0000256" key="5">
    <source>
        <dbReference type="ARBA" id="ARBA00023136"/>
    </source>
</evidence>
<comment type="subcellular location">
    <subcellularLocation>
        <location evidence="7">Cell membrane</location>
        <topology evidence="7">Peripheral membrane protein</topology>
    </subcellularLocation>
    <subcellularLocation>
        <location evidence="1">Membrane</location>
    </subcellularLocation>
</comment>
<dbReference type="GO" id="GO:0046933">
    <property type="term" value="F:proton-transporting ATP synthase activity, rotational mechanism"/>
    <property type="evidence" value="ECO:0007669"/>
    <property type="project" value="UniProtKB-UniRule"/>
</dbReference>
<comment type="similarity">
    <text evidence="7">Belongs to the ATPase delta chain family.</text>
</comment>
<evidence type="ECO:0000313" key="9">
    <source>
        <dbReference type="Proteomes" id="UP000273326"/>
    </source>
</evidence>
<comment type="function">
    <text evidence="7">F(1)F(0) ATP synthase produces ATP from ADP in the presence of a proton or sodium gradient. F-type ATPases consist of two structural domains, F(1) containing the extramembraneous catalytic core and F(0) containing the membrane proton channel, linked together by a central stalk and a peripheral stalk. During catalysis, ATP synthesis in the catalytic domain of F(1) is coupled via a rotary mechanism of the central stalk subunits to proton translocation.</text>
</comment>
<keyword evidence="9" id="KW-1185">Reference proteome</keyword>
<name>A0A3Q9BKQ3_9LACT</name>
<dbReference type="EMBL" id="CP034465">
    <property type="protein sequence ID" value="AZP03254.1"/>
    <property type="molecule type" value="Genomic_DNA"/>
</dbReference>
<keyword evidence="7" id="KW-0139">CF(1)</keyword>
<keyword evidence="6 7" id="KW-0066">ATP synthesis</keyword>
<keyword evidence="2 7" id="KW-0813">Transport</keyword>
<gene>
    <name evidence="7" type="primary">atpH</name>
    <name evidence="8" type="ORF">EJN90_00445</name>
</gene>
<reference evidence="9" key="1">
    <citation type="submission" date="2018-12" db="EMBL/GenBank/DDBJ databases">
        <title>Complete genome sequencing of Jeotgalibaca sp. H21T32.</title>
        <authorList>
            <person name="Bae J.-W."/>
            <person name="Lee S.-Y."/>
        </authorList>
    </citation>
    <scope>NUCLEOTIDE SEQUENCE [LARGE SCALE GENOMIC DNA]</scope>
    <source>
        <strain evidence="9">H21T32</strain>
    </source>
</reference>
<keyword evidence="7" id="KW-1003">Cell membrane</keyword>
<comment type="function">
    <text evidence="7">This protein is part of the stalk that links CF(0) to CF(1). It either transmits conformational changes from CF(0) to CF(1) or is implicated in proton conduction.</text>
</comment>
<evidence type="ECO:0000256" key="7">
    <source>
        <dbReference type="HAMAP-Rule" id="MF_01416"/>
    </source>
</evidence>
<dbReference type="GO" id="GO:0005886">
    <property type="term" value="C:plasma membrane"/>
    <property type="evidence" value="ECO:0007669"/>
    <property type="project" value="UniProtKB-SubCell"/>
</dbReference>
<evidence type="ECO:0000256" key="1">
    <source>
        <dbReference type="ARBA" id="ARBA00004370"/>
    </source>
</evidence>
<dbReference type="InterPro" id="IPR000711">
    <property type="entry name" value="ATPase_OSCP/dsu"/>
</dbReference>
<organism evidence="8 9">
    <name type="scientific">Jeotgalibaca ciconiae</name>
    <dbReference type="NCBI Taxonomy" id="2496265"/>
    <lineage>
        <taxon>Bacteria</taxon>
        <taxon>Bacillati</taxon>
        <taxon>Bacillota</taxon>
        <taxon>Bacilli</taxon>
        <taxon>Lactobacillales</taxon>
        <taxon>Carnobacteriaceae</taxon>
        <taxon>Jeotgalibaca</taxon>
    </lineage>
</organism>
<accession>A0A3Q9BKQ3</accession>
<protein>
    <recommendedName>
        <fullName evidence="7">ATP synthase subunit delta</fullName>
    </recommendedName>
    <alternativeName>
        <fullName evidence="7">ATP synthase F(1) sector subunit delta</fullName>
    </alternativeName>
    <alternativeName>
        <fullName evidence="7">F-type ATPase subunit delta</fullName>
        <shortName evidence="7">F-ATPase subunit delta</shortName>
    </alternativeName>
</protein>
<dbReference type="Proteomes" id="UP000273326">
    <property type="component" value="Chromosome"/>
</dbReference>
<dbReference type="AlphaFoldDB" id="A0A3Q9BKQ3"/>
<dbReference type="GO" id="GO:0045259">
    <property type="term" value="C:proton-transporting ATP synthase complex"/>
    <property type="evidence" value="ECO:0007669"/>
    <property type="project" value="UniProtKB-KW"/>
</dbReference>
<evidence type="ECO:0000313" key="8">
    <source>
        <dbReference type="EMBL" id="AZP03254.1"/>
    </source>
</evidence>
<proteinExistence type="inferred from homology"/>
<dbReference type="KEGG" id="jeh:EJN90_00445"/>
<dbReference type="HAMAP" id="MF_01416">
    <property type="entry name" value="ATP_synth_delta_bact"/>
    <property type="match status" value="1"/>
</dbReference>
<keyword evidence="5 7" id="KW-0472">Membrane</keyword>
<dbReference type="OrthoDB" id="9802471at2"/>
<keyword evidence="3 7" id="KW-0375">Hydrogen ion transport</keyword>